<organism evidence="4 5">
    <name type="scientific">Brassica oleracea var. oleracea</name>
    <dbReference type="NCBI Taxonomy" id="109376"/>
    <lineage>
        <taxon>Eukaryota</taxon>
        <taxon>Viridiplantae</taxon>
        <taxon>Streptophyta</taxon>
        <taxon>Embryophyta</taxon>
        <taxon>Tracheophyta</taxon>
        <taxon>Spermatophyta</taxon>
        <taxon>Magnoliopsida</taxon>
        <taxon>eudicotyledons</taxon>
        <taxon>Gunneridae</taxon>
        <taxon>Pentapetalae</taxon>
        <taxon>rosids</taxon>
        <taxon>malvids</taxon>
        <taxon>Brassicales</taxon>
        <taxon>Brassicaceae</taxon>
        <taxon>Brassiceae</taxon>
        <taxon>Brassica</taxon>
    </lineage>
</organism>
<protein>
    <submittedName>
        <fullName evidence="4">Uncharacterized protein</fullName>
    </submittedName>
</protein>
<evidence type="ECO:0000259" key="3">
    <source>
        <dbReference type="Pfam" id="PF20750"/>
    </source>
</evidence>
<evidence type="ECO:0000313" key="4">
    <source>
        <dbReference type="EnsemblPlants" id="Bo2g060030.1"/>
    </source>
</evidence>
<dbReference type="Proteomes" id="UP000032141">
    <property type="component" value="Chromosome C2"/>
</dbReference>
<dbReference type="InterPro" id="IPR001969">
    <property type="entry name" value="Aspartic_peptidase_AS"/>
</dbReference>
<dbReference type="PROSITE" id="PS00141">
    <property type="entry name" value="ASP_PROTEASE"/>
    <property type="match status" value="1"/>
</dbReference>
<keyword evidence="5" id="KW-1185">Reference proteome</keyword>
<evidence type="ECO:0000313" key="5">
    <source>
        <dbReference type="Proteomes" id="UP000032141"/>
    </source>
</evidence>
<dbReference type="InterPro" id="IPR048840">
    <property type="entry name" value="PolA_pol_NTPase"/>
</dbReference>
<dbReference type="CDD" id="cd00303">
    <property type="entry name" value="retropepsin_like"/>
    <property type="match status" value="1"/>
</dbReference>
<dbReference type="STRING" id="109376.A0A0D3AP01"/>
<dbReference type="SUPFAM" id="SSF50630">
    <property type="entry name" value="Acid proteases"/>
    <property type="match status" value="1"/>
</dbReference>
<feature type="region of interest" description="Disordered" evidence="1">
    <location>
        <begin position="1"/>
        <end position="37"/>
    </location>
</feature>
<dbReference type="HOGENOM" id="CLU_430461_0_0_1"/>
<dbReference type="InterPro" id="IPR021109">
    <property type="entry name" value="Peptidase_aspartic_dom_sf"/>
</dbReference>
<dbReference type="AlphaFoldDB" id="A0A0D3AP01"/>
<dbReference type="Pfam" id="PF03732">
    <property type="entry name" value="Retrotrans_gag"/>
    <property type="match status" value="1"/>
</dbReference>
<accession>A0A0D3AP01</accession>
<feature type="domain" description="Retrotransposon gag" evidence="2">
    <location>
        <begin position="191"/>
        <end position="285"/>
    </location>
</feature>
<dbReference type="EnsemblPlants" id="Bo2g060030.1">
    <property type="protein sequence ID" value="Bo2g060030.1"/>
    <property type="gene ID" value="Bo2g060030"/>
</dbReference>
<dbReference type="OMA" id="RVEHTIT"/>
<sequence length="636" mass="70665">MAKGDKQKEVSSQSGVEERGRESTSTRADTQREKSVSREALGVAVGEIGEKLERVEHTITELESVVFGGLEEVKQNAADLDSRFIRLVELVTGSMQALRDDIEGMKARFTAMEEDITLVKRASVNAEAVGGTSIGKVEFPKPNRFNGVRDAKEVENFLWQMEIYFDNLNLVAENAKPCYGGLVAENAKVKAATSYLSDTAMLWWRRKHSEIEQGTCRIDTWDDFKKELKRQFYPENVVYEARKKLRELRQSGSIQEYVKEFTTLMLQIPNMTAEDLVFNFTDGLQSWTKQELQRRGVKTVDEAIAVAESLTDFHTSGLSEGARREDFEARENSFVPKGGCFVCKGPHAMKDCLKMGSLSAIMERRDTETPEEEPGKIGSLQLLNALKANPVVKPTSKGLMYVEARINDKPTRVMVDTGATHNFMTLDEAVRLGVKLSKKDGWMKTVNARAQPVNDIARGVGKKLGSWSGPVNFSVIPMDDFKVVLGMDFMRQVSAIPMPALSSVCILEKGSPCMIPTLEDKIDGSRQLSAMQLTKGPRDILILEGEPETHMPDAMRYMGPGADIVTLCIGPSYVNREVALDLDVSNSSVLCNVDEQTARSLNGGRVADQILKLVQNFEVTGFQANITEQRECTLIS</sequence>
<feature type="compositionally biased region" description="Basic and acidic residues" evidence="1">
    <location>
        <begin position="16"/>
        <end position="37"/>
    </location>
</feature>
<evidence type="ECO:0000256" key="1">
    <source>
        <dbReference type="SAM" id="MobiDB-lite"/>
    </source>
</evidence>
<dbReference type="InterPro" id="IPR032567">
    <property type="entry name" value="RTL1-rel"/>
</dbReference>
<dbReference type="Pfam" id="PF13650">
    <property type="entry name" value="Asp_protease_2"/>
    <property type="match status" value="1"/>
</dbReference>
<reference evidence="4 5" key="1">
    <citation type="journal article" date="2014" name="Genome Biol.">
        <title>Transcriptome and methylome profiling reveals relics of genome dominance in the mesopolyploid Brassica oleracea.</title>
        <authorList>
            <person name="Parkin I.A."/>
            <person name="Koh C."/>
            <person name="Tang H."/>
            <person name="Robinson S.J."/>
            <person name="Kagale S."/>
            <person name="Clarke W.E."/>
            <person name="Town C.D."/>
            <person name="Nixon J."/>
            <person name="Krishnakumar V."/>
            <person name="Bidwell S.L."/>
            <person name="Denoeud F."/>
            <person name="Belcram H."/>
            <person name="Links M.G."/>
            <person name="Just J."/>
            <person name="Clarke C."/>
            <person name="Bender T."/>
            <person name="Huebert T."/>
            <person name="Mason A.S."/>
            <person name="Pires J.C."/>
            <person name="Barker G."/>
            <person name="Moore J."/>
            <person name="Walley P.G."/>
            <person name="Manoli S."/>
            <person name="Batley J."/>
            <person name="Edwards D."/>
            <person name="Nelson M.N."/>
            <person name="Wang X."/>
            <person name="Paterson A.H."/>
            <person name="King G."/>
            <person name="Bancroft I."/>
            <person name="Chalhoub B."/>
            <person name="Sharpe A.G."/>
        </authorList>
    </citation>
    <scope>NUCLEOTIDE SEQUENCE</scope>
    <source>
        <strain evidence="4 5">cv. TO1000</strain>
    </source>
</reference>
<dbReference type="PANTHER" id="PTHR15503:SF45">
    <property type="entry name" value="RNA-DIRECTED DNA POLYMERASE HOMOLOG"/>
    <property type="match status" value="1"/>
</dbReference>
<dbReference type="PANTHER" id="PTHR15503">
    <property type="entry name" value="LDOC1 RELATED"/>
    <property type="match status" value="1"/>
</dbReference>
<reference evidence="4" key="2">
    <citation type="submission" date="2015-03" db="UniProtKB">
        <authorList>
            <consortium name="EnsemblPlants"/>
        </authorList>
    </citation>
    <scope>IDENTIFICATION</scope>
</reference>
<dbReference type="InterPro" id="IPR005162">
    <property type="entry name" value="Retrotrans_gag_dom"/>
</dbReference>
<name>A0A0D3AP01_BRAOL</name>
<dbReference type="eggNOG" id="KOG2245">
    <property type="taxonomic scope" value="Eukaryota"/>
</dbReference>
<evidence type="ECO:0000259" key="2">
    <source>
        <dbReference type="Pfam" id="PF03732"/>
    </source>
</evidence>
<dbReference type="Gramene" id="Bo2g060030.1">
    <property type="protein sequence ID" value="Bo2g060030.1"/>
    <property type="gene ID" value="Bo2g060030"/>
</dbReference>
<proteinExistence type="predicted"/>
<dbReference type="Pfam" id="PF20750">
    <property type="entry name" value="PAP_NTPase"/>
    <property type="match status" value="1"/>
</dbReference>
<feature type="domain" description="Poly(A) polymerase nucleotidyltransferase" evidence="3">
    <location>
        <begin position="577"/>
        <end position="614"/>
    </location>
</feature>
<dbReference type="GO" id="GO:0006508">
    <property type="term" value="P:proteolysis"/>
    <property type="evidence" value="ECO:0007669"/>
    <property type="project" value="InterPro"/>
</dbReference>
<dbReference type="GO" id="GO:0004190">
    <property type="term" value="F:aspartic-type endopeptidase activity"/>
    <property type="evidence" value="ECO:0007669"/>
    <property type="project" value="InterPro"/>
</dbReference>
<dbReference type="Gene3D" id="2.40.70.10">
    <property type="entry name" value="Acid Proteases"/>
    <property type="match status" value="1"/>
</dbReference>